<sequence>QVFLRVTSTLNLAVFRDHFGLEDLVGEMKKRSPALSFGPLQPDGQIAVEGSFPELRMLREFLLLKAKSPSEQEKRDGKPHQALRRKQQERRSSVRDAHREKHVVVLDTDIYHYMRCFRSRIFQGTDVAISGVTDGDITTVCIEGAGSKAAHAVRVAKQAIEDRSVEFQKVLRKERLCFKGHSRAERQRYKQLCARLSPSYPEVLILPYDTHFDIIGTSRDVFAFAEEVRR</sequence>
<dbReference type="Proteomes" id="UP000583915">
    <property type="component" value="Unassembled WGS sequence"/>
</dbReference>
<feature type="region of interest" description="Disordered" evidence="1">
    <location>
        <begin position="68"/>
        <end position="97"/>
    </location>
</feature>
<evidence type="ECO:0000256" key="1">
    <source>
        <dbReference type="SAM" id="MobiDB-lite"/>
    </source>
</evidence>
<proteinExistence type="predicted"/>
<gene>
    <name evidence="2" type="primary">Rbm43_0</name>
    <name evidence="2" type="ORF">SITEUR_R11469</name>
</gene>
<accession>A0A7L1VIT5</accession>
<organism evidence="2 3">
    <name type="scientific">Sitta europaea</name>
    <name type="common">Eurasian nuthatch</name>
    <dbReference type="NCBI Taxonomy" id="50251"/>
    <lineage>
        <taxon>Eukaryota</taxon>
        <taxon>Metazoa</taxon>
        <taxon>Chordata</taxon>
        <taxon>Craniata</taxon>
        <taxon>Vertebrata</taxon>
        <taxon>Euteleostomi</taxon>
        <taxon>Archelosauria</taxon>
        <taxon>Archosauria</taxon>
        <taxon>Dinosauria</taxon>
        <taxon>Saurischia</taxon>
        <taxon>Theropoda</taxon>
        <taxon>Coelurosauria</taxon>
        <taxon>Aves</taxon>
        <taxon>Neognathae</taxon>
        <taxon>Neoaves</taxon>
        <taxon>Telluraves</taxon>
        <taxon>Australaves</taxon>
        <taxon>Passeriformes</taxon>
        <taxon>Sittidae</taxon>
        <taxon>Sitta</taxon>
    </lineage>
</organism>
<comment type="caution">
    <text evidence="2">The sequence shown here is derived from an EMBL/GenBank/DDBJ whole genome shotgun (WGS) entry which is preliminary data.</text>
</comment>
<dbReference type="AlphaFoldDB" id="A0A7L1VIT5"/>
<evidence type="ECO:0000313" key="2">
    <source>
        <dbReference type="EMBL" id="NXO85021.1"/>
    </source>
</evidence>
<feature type="compositionally biased region" description="Basic and acidic residues" evidence="1">
    <location>
        <begin position="68"/>
        <end position="79"/>
    </location>
</feature>
<reference evidence="2 3" key="1">
    <citation type="submission" date="2019-09" db="EMBL/GenBank/DDBJ databases">
        <title>Bird 10,000 Genomes (B10K) Project - Family phase.</title>
        <authorList>
            <person name="Zhang G."/>
        </authorList>
    </citation>
    <scope>NUCLEOTIDE SEQUENCE [LARGE SCALE GENOMIC DNA]</scope>
    <source>
        <strain evidence="2">B10K-DU-002-25</strain>
        <tissue evidence="2">Muscle</tissue>
    </source>
</reference>
<keyword evidence="3" id="KW-1185">Reference proteome</keyword>
<dbReference type="PANTHER" id="PTHR15225:SF8">
    <property type="entry name" value="RNA-BINDING PROTEIN 43"/>
    <property type="match status" value="1"/>
</dbReference>
<evidence type="ECO:0000313" key="3">
    <source>
        <dbReference type="Proteomes" id="UP000583915"/>
    </source>
</evidence>
<dbReference type="EMBL" id="VXBS01008287">
    <property type="protein sequence ID" value="NXO85021.1"/>
    <property type="molecule type" value="Genomic_DNA"/>
</dbReference>
<dbReference type="PANTHER" id="PTHR15225">
    <property type="entry name" value="INTERFERON-INDUCED PROTEIN 35/NMI N-MYC/STAT INTERACTING PROTEIN"/>
    <property type="match status" value="1"/>
</dbReference>
<name>A0A7L1VIT5_SITEU</name>
<feature type="non-terminal residue" evidence="2">
    <location>
        <position position="1"/>
    </location>
</feature>
<feature type="non-terminal residue" evidence="2">
    <location>
        <position position="230"/>
    </location>
</feature>
<protein>
    <submittedName>
        <fullName evidence="2">RBM43 protein</fullName>
    </submittedName>
</protein>